<keyword evidence="6 7" id="KW-0472">Membrane</keyword>
<feature type="transmembrane region" description="Helical" evidence="7">
    <location>
        <begin position="45"/>
        <end position="64"/>
    </location>
</feature>
<feature type="domain" description="TRAP C4-dicarboxylate transport system permease DctM subunit" evidence="8">
    <location>
        <begin position="6"/>
        <end position="417"/>
    </location>
</feature>
<dbReference type="RefSeq" id="WP_354197953.1">
    <property type="nucleotide sequence ID" value="NZ_JBEPLW010000017.1"/>
</dbReference>
<feature type="transmembrane region" description="Helical" evidence="7">
    <location>
        <begin position="168"/>
        <end position="189"/>
    </location>
</feature>
<dbReference type="Proteomes" id="UP001549099">
    <property type="component" value="Unassembled WGS sequence"/>
</dbReference>
<dbReference type="InterPro" id="IPR004681">
    <property type="entry name" value="TRAP_DctM"/>
</dbReference>
<evidence type="ECO:0000313" key="9">
    <source>
        <dbReference type="EMBL" id="MET3576157.1"/>
    </source>
</evidence>
<feature type="transmembrane region" description="Helical" evidence="7">
    <location>
        <begin position="209"/>
        <end position="231"/>
    </location>
</feature>
<feature type="transmembrane region" description="Helical" evidence="7">
    <location>
        <begin position="394"/>
        <end position="414"/>
    </location>
</feature>
<organism evidence="9 10">
    <name type="scientific">Bhargavaea ullalensis</name>
    <dbReference type="NCBI Taxonomy" id="1265685"/>
    <lineage>
        <taxon>Bacteria</taxon>
        <taxon>Bacillati</taxon>
        <taxon>Bacillota</taxon>
        <taxon>Bacilli</taxon>
        <taxon>Bacillales</taxon>
        <taxon>Caryophanaceae</taxon>
        <taxon>Bhargavaea</taxon>
    </lineage>
</organism>
<sequence>MIIGILVAFFVLLFLGMPIAFTIGLVSIGALLISGVSLEVVVQRMFAGVNSFSYLAIPLFILAGNIMGEGGLTKRLMALADAIVGRFSGGLGMTAVVTSAFFGTVSGSTVATTYAVGSVIVPRMKEQRYSNSFIASIIGPAGVLGLIIPPSITMVILGITANISIGDLFIAGFLPGILLTVALCAYVAFMSKKKGFGVVEKAHVSGKEFWSIFKSALFPLLSPVFILGGIFSGLVTATEAAIIAVVYGFILSLFYRELSMSKVKDIMAGTAVTSAIILIIISFANVFTYVLTANRIPAAITDFFLQFASTPLQFLLIVSVILLILGTLTEVTSLIILLSPIFMPIAMKYGIDPVHFGMVLIMNFALANITPPVGLSLIAGSNVTDKNMGIENTFPYVLHVIGIVAIVVLIIIFVPQISTVLPDLFGKAAGV</sequence>
<feature type="transmembrane region" description="Helical" evidence="7">
    <location>
        <begin position="101"/>
        <end position="121"/>
    </location>
</feature>
<accession>A0ABV2GDR5</accession>
<dbReference type="Pfam" id="PF06808">
    <property type="entry name" value="DctM"/>
    <property type="match status" value="1"/>
</dbReference>
<feature type="transmembrane region" description="Helical" evidence="7">
    <location>
        <begin position="7"/>
        <end position="33"/>
    </location>
</feature>
<evidence type="ECO:0000313" key="10">
    <source>
        <dbReference type="Proteomes" id="UP001549099"/>
    </source>
</evidence>
<keyword evidence="3" id="KW-0997">Cell inner membrane</keyword>
<dbReference type="PIRSF" id="PIRSF006066">
    <property type="entry name" value="HI0050"/>
    <property type="match status" value="1"/>
</dbReference>
<feature type="transmembrane region" description="Helical" evidence="7">
    <location>
        <begin position="237"/>
        <end position="255"/>
    </location>
</feature>
<dbReference type="NCBIfam" id="TIGR00786">
    <property type="entry name" value="dctM"/>
    <property type="match status" value="1"/>
</dbReference>
<dbReference type="PANTHER" id="PTHR33362:SF3">
    <property type="entry name" value="SIALIC ACID TRAP TRANSPORTER PERMEASE PROTEIN SIAT"/>
    <property type="match status" value="1"/>
</dbReference>
<keyword evidence="10" id="KW-1185">Reference proteome</keyword>
<dbReference type="InterPro" id="IPR010656">
    <property type="entry name" value="DctM"/>
</dbReference>
<evidence type="ECO:0000256" key="5">
    <source>
        <dbReference type="ARBA" id="ARBA00022989"/>
    </source>
</evidence>
<gene>
    <name evidence="9" type="ORF">ABID49_002072</name>
</gene>
<keyword evidence="2" id="KW-1003">Cell membrane</keyword>
<evidence type="ECO:0000256" key="1">
    <source>
        <dbReference type="ARBA" id="ARBA00004429"/>
    </source>
</evidence>
<keyword evidence="4 7" id="KW-0812">Transmembrane</keyword>
<feature type="transmembrane region" description="Helical" evidence="7">
    <location>
        <begin position="354"/>
        <end position="374"/>
    </location>
</feature>
<feature type="transmembrane region" description="Helical" evidence="7">
    <location>
        <begin position="312"/>
        <end position="342"/>
    </location>
</feature>
<protein>
    <submittedName>
        <fullName evidence="9">C4-dicarboxylate transporter DctM subunit</fullName>
    </submittedName>
</protein>
<reference evidence="9 10" key="1">
    <citation type="submission" date="2024-06" db="EMBL/GenBank/DDBJ databases">
        <title>Genomic Encyclopedia of Type Strains, Phase IV (KMG-IV): sequencing the most valuable type-strain genomes for metagenomic binning, comparative biology and taxonomic classification.</title>
        <authorList>
            <person name="Goeker M."/>
        </authorList>
    </citation>
    <scope>NUCLEOTIDE SEQUENCE [LARGE SCALE GENOMIC DNA]</scope>
    <source>
        <strain evidence="9 10">DSM 26128</strain>
    </source>
</reference>
<evidence type="ECO:0000259" key="8">
    <source>
        <dbReference type="Pfam" id="PF06808"/>
    </source>
</evidence>
<comment type="caution">
    <text evidence="9">The sequence shown here is derived from an EMBL/GenBank/DDBJ whole genome shotgun (WGS) entry which is preliminary data.</text>
</comment>
<evidence type="ECO:0000256" key="2">
    <source>
        <dbReference type="ARBA" id="ARBA00022475"/>
    </source>
</evidence>
<evidence type="ECO:0000256" key="6">
    <source>
        <dbReference type="ARBA" id="ARBA00023136"/>
    </source>
</evidence>
<evidence type="ECO:0000256" key="7">
    <source>
        <dbReference type="SAM" id="Phobius"/>
    </source>
</evidence>
<keyword evidence="5 7" id="KW-1133">Transmembrane helix</keyword>
<feature type="transmembrane region" description="Helical" evidence="7">
    <location>
        <begin position="267"/>
        <end position="292"/>
    </location>
</feature>
<dbReference type="EMBL" id="JBEPLW010000017">
    <property type="protein sequence ID" value="MET3576157.1"/>
    <property type="molecule type" value="Genomic_DNA"/>
</dbReference>
<comment type="subcellular location">
    <subcellularLocation>
        <location evidence="1">Cell inner membrane</location>
        <topology evidence="1">Multi-pass membrane protein</topology>
    </subcellularLocation>
</comment>
<evidence type="ECO:0000256" key="3">
    <source>
        <dbReference type="ARBA" id="ARBA00022519"/>
    </source>
</evidence>
<evidence type="ECO:0000256" key="4">
    <source>
        <dbReference type="ARBA" id="ARBA00022692"/>
    </source>
</evidence>
<proteinExistence type="predicted"/>
<name>A0ABV2GDR5_9BACL</name>
<feature type="transmembrane region" description="Helical" evidence="7">
    <location>
        <begin position="133"/>
        <end position="156"/>
    </location>
</feature>
<dbReference type="PANTHER" id="PTHR33362">
    <property type="entry name" value="SIALIC ACID TRAP TRANSPORTER PERMEASE PROTEIN SIAT-RELATED"/>
    <property type="match status" value="1"/>
</dbReference>